<sequence length="97" mass="11067">MTALDTTLNPSPDSPCPNCETFLNWSDDEKVESESEKAVIFRSLVAIVKLQPELDDSLEAKAVKFLDYVQPFSQKCADPQRLHIFANHLQNYLIIQR</sequence>
<evidence type="ECO:0000313" key="2">
    <source>
        <dbReference type="Proteomes" id="UP001281761"/>
    </source>
</evidence>
<evidence type="ECO:0000313" key="1">
    <source>
        <dbReference type="EMBL" id="KAK2946508.1"/>
    </source>
</evidence>
<reference evidence="1 2" key="1">
    <citation type="journal article" date="2022" name="bioRxiv">
        <title>Genomics of Preaxostyla Flagellates Illuminates Evolutionary Transitions and the Path Towards Mitochondrial Loss.</title>
        <authorList>
            <person name="Novak L.V.F."/>
            <person name="Treitli S.C."/>
            <person name="Pyrih J."/>
            <person name="Halakuc P."/>
            <person name="Pipaliya S.V."/>
            <person name="Vacek V."/>
            <person name="Brzon O."/>
            <person name="Soukal P."/>
            <person name="Eme L."/>
            <person name="Dacks J.B."/>
            <person name="Karnkowska A."/>
            <person name="Elias M."/>
            <person name="Hampl V."/>
        </authorList>
    </citation>
    <scope>NUCLEOTIDE SEQUENCE [LARGE SCALE GENOMIC DNA]</scope>
    <source>
        <strain evidence="1">NAU3</strain>
        <tissue evidence="1">Gut</tissue>
    </source>
</reference>
<keyword evidence="2" id="KW-1185">Reference proteome</keyword>
<dbReference type="EMBL" id="JARBJD010000226">
    <property type="protein sequence ID" value="KAK2946508.1"/>
    <property type="molecule type" value="Genomic_DNA"/>
</dbReference>
<organism evidence="1 2">
    <name type="scientific">Blattamonas nauphoetae</name>
    <dbReference type="NCBI Taxonomy" id="2049346"/>
    <lineage>
        <taxon>Eukaryota</taxon>
        <taxon>Metamonada</taxon>
        <taxon>Preaxostyla</taxon>
        <taxon>Oxymonadida</taxon>
        <taxon>Blattamonas</taxon>
    </lineage>
</organism>
<name>A0ABQ9X3Y7_9EUKA</name>
<comment type="caution">
    <text evidence="1">The sequence shown here is derived from an EMBL/GenBank/DDBJ whole genome shotgun (WGS) entry which is preliminary data.</text>
</comment>
<gene>
    <name evidence="1" type="ORF">BLNAU_18550</name>
</gene>
<dbReference type="Proteomes" id="UP001281761">
    <property type="component" value="Unassembled WGS sequence"/>
</dbReference>
<protein>
    <submittedName>
        <fullName evidence="1">Uncharacterized protein</fullName>
    </submittedName>
</protein>
<proteinExistence type="predicted"/>
<accession>A0ABQ9X3Y7</accession>